<dbReference type="GeneID" id="17350347"/>
<proteinExistence type="predicted"/>
<dbReference type="AlphaFoldDB" id="E1ZTH5"/>
<dbReference type="Pfam" id="PF18758">
    <property type="entry name" value="KDZ"/>
    <property type="match status" value="1"/>
</dbReference>
<dbReference type="OrthoDB" id="544270at2759"/>
<dbReference type="RefSeq" id="XP_005843004.1">
    <property type="nucleotide sequence ID" value="XM_005842942.1"/>
</dbReference>
<dbReference type="InterPro" id="IPR040521">
    <property type="entry name" value="KDZ"/>
</dbReference>
<dbReference type="InParanoid" id="E1ZTH5"/>
<evidence type="ECO:0000313" key="1">
    <source>
        <dbReference type="EMBL" id="EFN50902.1"/>
    </source>
</evidence>
<dbReference type="eggNOG" id="ENOG502R8KY">
    <property type="taxonomic scope" value="Eukaryota"/>
</dbReference>
<organism evidence="2">
    <name type="scientific">Chlorella variabilis</name>
    <name type="common">Green alga</name>
    <dbReference type="NCBI Taxonomy" id="554065"/>
    <lineage>
        <taxon>Eukaryota</taxon>
        <taxon>Viridiplantae</taxon>
        <taxon>Chlorophyta</taxon>
        <taxon>core chlorophytes</taxon>
        <taxon>Trebouxiophyceae</taxon>
        <taxon>Chlorellales</taxon>
        <taxon>Chlorellaceae</taxon>
        <taxon>Chlorella clade</taxon>
        <taxon>Chlorella</taxon>
    </lineage>
</organism>
<gene>
    <name evidence="1" type="ORF">CHLNCDRAFT_59399</name>
</gene>
<accession>E1ZTH5</accession>
<dbReference type="KEGG" id="cvr:CHLNCDRAFT_59399"/>
<reference evidence="1 2" key="1">
    <citation type="journal article" date="2010" name="Plant Cell">
        <title>The Chlorella variabilis NC64A genome reveals adaptation to photosymbiosis, coevolution with viruses, and cryptic sex.</title>
        <authorList>
            <person name="Blanc G."/>
            <person name="Duncan G."/>
            <person name="Agarkova I."/>
            <person name="Borodovsky M."/>
            <person name="Gurnon J."/>
            <person name="Kuo A."/>
            <person name="Lindquist E."/>
            <person name="Lucas S."/>
            <person name="Pangilinan J."/>
            <person name="Polle J."/>
            <person name="Salamov A."/>
            <person name="Terry A."/>
            <person name="Yamada T."/>
            <person name="Dunigan D.D."/>
            <person name="Grigoriev I.V."/>
            <person name="Claverie J.M."/>
            <person name="Van Etten J.L."/>
        </authorList>
    </citation>
    <scope>NUCLEOTIDE SEQUENCE [LARGE SCALE GENOMIC DNA]</scope>
    <source>
        <strain evidence="1 2">NC64A</strain>
    </source>
</reference>
<keyword evidence="2" id="KW-1185">Reference proteome</keyword>
<evidence type="ECO:0000313" key="2">
    <source>
        <dbReference type="Proteomes" id="UP000008141"/>
    </source>
</evidence>
<dbReference type="Proteomes" id="UP000008141">
    <property type="component" value="Unassembled WGS sequence"/>
</dbReference>
<sequence length="507" mass="55609">MFRLLQLKDGVGGHEFVRCAQLLDTSDPFGNCFICASTFRAALNDGTLIGLYRLAVMLDACLKPCHFAMAGRSQPHCPSIYTFLAAVARGVISDFESGKLNSEAQQRWAENCAASEASGACSSNLTCSRPSASARGVVDVSGLAGVFCNHCVAGCDAMLAMRTPEQWEYHIRTFTSVLLRRPDIADAYIDIGCRLKASLLAALQRHVDAGDLAPGVLEKLNVMVPWMHAFDLDVPCQLQFSGLYQEGVGRRVGEQSEQVWSRVKPFSLVARYMAPPRDGYNSLFALLGQLVQRDLPQLLEKKLKNIGNTISQHEKGIEDLRAEASAVGVADLEAALASLQPSGPASTVGISTQVRYVEALMRWNAHQKMRKQKMGLSMVLQGPMAVHVHAKASDNKKEEQLRKAVVACKMELQIDPGKLAGPHQRWAPGQEEYDTGARQVALRVCIAEAREIQDRVFRIKMKKQDEAQESGNAATKMGRKISKLRSEAEQHLQLYLEWQAKLDGGGG</sequence>
<dbReference type="EMBL" id="GL433871">
    <property type="protein sequence ID" value="EFN50902.1"/>
    <property type="molecule type" value="Genomic_DNA"/>
</dbReference>
<name>E1ZTH5_CHLVA</name>
<protein>
    <submittedName>
        <fullName evidence="1">Uncharacterized protein</fullName>
    </submittedName>
</protein>